<sequence>MDLDTMGLSARGCDLQPVLLRDVRRREGSLDEMEDSSSRWRGEGLVDHRTAPGASQAAKGEAELRQKRQ</sequence>
<evidence type="ECO:0000256" key="1">
    <source>
        <dbReference type="SAM" id="MobiDB-lite"/>
    </source>
</evidence>
<feature type="region of interest" description="Disordered" evidence="1">
    <location>
        <begin position="26"/>
        <end position="69"/>
    </location>
</feature>
<dbReference type="AlphaFoldDB" id="A0A0N7L952"/>
<dbReference type="Proteomes" id="UP000054845">
    <property type="component" value="Unassembled WGS sequence"/>
</dbReference>
<accession>A0A0N7L952</accession>
<organism evidence="2 3">
    <name type="scientific">Ceraceosorus bombacis</name>
    <dbReference type="NCBI Taxonomy" id="401625"/>
    <lineage>
        <taxon>Eukaryota</taxon>
        <taxon>Fungi</taxon>
        <taxon>Dikarya</taxon>
        <taxon>Basidiomycota</taxon>
        <taxon>Ustilaginomycotina</taxon>
        <taxon>Exobasidiomycetes</taxon>
        <taxon>Ceraceosorales</taxon>
        <taxon>Ceraceosoraceae</taxon>
        <taxon>Ceraceosorus</taxon>
    </lineage>
</organism>
<evidence type="ECO:0000313" key="2">
    <source>
        <dbReference type="EMBL" id="CEH12818.1"/>
    </source>
</evidence>
<name>A0A0N7L952_9BASI</name>
<evidence type="ECO:0000313" key="3">
    <source>
        <dbReference type="Proteomes" id="UP000054845"/>
    </source>
</evidence>
<dbReference type="EMBL" id="CCYA01000192">
    <property type="protein sequence ID" value="CEH12818.1"/>
    <property type="molecule type" value="Genomic_DNA"/>
</dbReference>
<protein>
    <submittedName>
        <fullName evidence="2">Uncharacterized protein</fullName>
    </submittedName>
</protein>
<feature type="compositionally biased region" description="Basic and acidic residues" evidence="1">
    <location>
        <begin position="36"/>
        <end position="50"/>
    </location>
</feature>
<proteinExistence type="predicted"/>
<reference evidence="2 3" key="1">
    <citation type="submission" date="2014-09" db="EMBL/GenBank/DDBJ databases">
        <authorList>
            <person name="Magalhaes I.L.F."/>
            <person name="Oliveira U."/>
            <person name="Santos F.R."/>
            <person name="Vidigal T.H.D.A."/>
            <person name="Brescovit A.D."/>
            <person name="Santos A.J."/>
        </authorList>
    </citation>
    <scope>NUCLEOTIDE SEQUENCE [LARGE SCALE GENOMIC DNA]</scope>
</reference>
<keyword evidence="3" id="KW-1185">Reference proteome</keyword>
<feature type="compositionally biased region" description="Basic and acidic residues" evidence="1">
    <location>
        <begin position="60"/>
        <end position="69"/>
    </location>
</feature>